<comment type="catalytic activity">
    <reaction evidence="12">
        <text>GMP + ATP = GDP + ADP</text>
        <dbReference type="Rhea" id="RHEA:20780"/>
        <dbReference type="ChEBI" id="CHEBI:30616"/>
        <dbReference type="ChEBI" id="CHEBI:58115"/>
        <dbReference type="ChEBI" id="CHEBI:58189"/>
        <dbReference type="ChEBI" id="CHEBI:456216"/>
        <dbReference type="EC" id="2.7.4.8"/>
    </reaction>
</comment>
<dbReference type="FunFam" id="3.30.63.10:FF:000005">
    <property type="entry name" value="Guanylate kinase"/>
    <property type="match status" value="1"/>
</dbReference>
<dbReference type="Proteomes" id="UP000229641">
    <property type="component" value="Unassembled WGS sequence"/>
</dbReference>
<dbReference type="PROSITE" id="PS00856">
    <property type="entry name" value="GUANYLATE_KINASE_1"/>
    <property type="match status" value="1"/>
</dbReference>
<evidence type="ECO:0000313" key="15">
    <source>
        <dbReference type="Proteomes" id="UP000229641"/>
    </source>
</evidence>
<dbReference type="GO" id="GO:0005829">
    <property type="term" value="C:cytosol"/>
    <property type="evidence" value="ECO:0007669"/>
    <property type="project" value="TreeGrafter"/>
</dbReference>
<gene>
    <name evidence="14" type="ORF">COV72_04375</name>
</gene>
<dbReference type="InterPro" id="IPR008145">
    <property type="entry name" value="GK/Ca_channel_bsu"/>
</dbReference>
<comment type="function">
    <text evidence="1">Essential for recycling GMP and indirectly, cGMP.</text>
</comment>
<evidence type="ECO:0000256" key="6">
    <source>
        <dbReference type="ARBA" id="ARBA00022490"/>
    </source>
</evidence>
<keyword evidence="9 14" id="KW-0418">Kinase</keyword>
<comment type="caution">
    <text evidence="14">The sequence shown here is derived from an EMBL/GenBank/DDBJ whole genome shotgun (WGS) entry which is preliminary data.</text>
</comment>
<evidence type="ECO:0000256" key="10">
    <source>
        <dbReference type="ARBA" id="ARBA00022840"/>
    </source>
</evidence>
<reference evidence="14 15" key="1">
    <citation type="submission" date="2017-09" db="EMBL/GenBank/DDBJ databases">
        <title>Depth-based differentiation of microbial function through sediment-hosted aquifers and enrichment of novel symbionts in the deep terrestrial subsurface.</title>
        <authorList>
            <person name="Probst A.J."/>
            <person name="Ladd B."/>
            <person name="Jarett J.K."/>
            <person name="Geller-Mcgrath D.E."/>
            <person name="Sieber C.M."/>
            <person name="Emerson J.B."/>
            <person name="Anantharaman K."/>
            <person name="Thomas B.C."/>
            <person name="Malmstrom R."/>
            <person name="Stieglmeier M."/>
            <person name="Klingl A."/>
            <person name="Woyke T."/>
            <person name="Ryan C.M."/>
            <person name="Banfield J.F."/>
        </authorList>
    </citation>
    <scope>NUCLEOTIDE SEQUENCE [LARGE SCALE GENOMIC DNA]</scope>
    <source>
        <strain evidence="14">CG11_big_fil_rev_8_21_14_0_20_42_13</strain>
    </source>
</reference>
<dbReference type="Gene3D" id="3.30.63.10">
    <property type="entry name" value="Guanylate Kinase phosphate binding domain"/>
    <property type="match status" value="1"/>
</dbReference>
<evidence type="ECO:0000256" key="1">
    <source>
        <dbReference type="ARBA" id="ARBA00003531"/>
    </source>
</evidence>
<evidence type="ECO:0000256" key="8">
    <source>
        <dbReference type="ARBA" id="ARBA00022741"/>
    </source>
</evidence>
<evidence type="ECO:0000313" key="14">
    <source>
        <dbReference type="EMBL" id="PIQ89183.1"/>
    </source>
</evidence>
<dbReference type="SMART" id="SM00072">
    <property type="entry name" value="GuKc"/>
    <property type="match status" value="1"/>
</dbReference>
<dbReference type="InterPro" id="IPR027417">
    <property type="entry name" value="P-loop_NTPase"/>
</dbReference>
<evidence type="ECO:0000256" key="7">
    <source>
        <dbReference type="ARBA" id="ARBA00022679"/>
    </source>
</evidence>
<dbReference type="EMBL" id="PCWA01000065">
    <property type="protein sequence ID" value="PIQ89183.1"/>
    <property type="molecule type" value="Genomic_DNA"/>
</dbReference>
<keyword evidence="8" id="KW-0547">Nucleotide-binding</keyword>
<protein>
    <recommendedName>
        <fullName evidence="5">Guanylate kinase</fullName>
        <ecNumber evidence="4">2.7.4.8</ecNumber>
    </recommendedName>
    <alternativeName>
        <fullName evidence="11">GMP kinase</fullName>
    </alternativeName>
</protein>
<dbReference type="EC" id="2.7.4.8" evidence="4"/>
<evidence type="ECO:0000256" key="4">
    <source>
        <dbReference type="ARBA" id="ARBA00012961"/>
    </source>
</evidence>
<dbReference type="Pfam" id="PF00625">
    <property type="entry name" value="Guanylate_kin"/>
    <property type="match status" value="1"/>
</dbReference>
<evidence type="ECO:0000256" key="9">
    <source>
        <dbReference type="ARBA" id="ARBA00022777"/>
    </source>
</evidence>
<accession>A0A2H0LXM7</accession>
<comment type="similarity">
    <text evidence="3">Belongs to the guanylate kinase family.</text>
</comment>
<dbReference type="SUPFAM" id="SSF52540">
    <property type="entry name" value="P-loop containing nucleoside triphosphate hydrolases"/>
    <property type="match status" value="1"/>
</dbReference>
<keyword evidence="6" id="KW-0963">Cytoplasm</keyword>
<evidence type="ECO:0000259" key="13">
    <source>
        <dbReference type="PROSITE" id="PS50052"/>
    </source>
</evidence>
<dbReference type="PANTHER" id="PTHR23117">
    <property type="entry name" value="GUANYLATE KINASE-RELATED"/>
    <property type="match status" value="1"/>
</dbReference>
<dbReference type="CDD" id="cd00071">
    <property type="entry name" value="GMPK"/>
    <property type="match status" value="1"/>
</dbReference>
<proteinExistence type="inferred from homology"/>
<dbReference type="Gene3D" id="3.40.50.300">
    <property type="entry name" value="P-loop containing nucleotide triphosphate hydrolases"/>
    <property type="match status" value="1"/>
</dbReference>
<dbReference type="InterPro" id="IPR017665">
    <property type="entry name" value="Guanylate_kinase"/>
</dbReference>
<evidence type="ECO:0000256" key="11">
    <source>
        <dbReference type="ARBA" id="ARBA00030128"/>
    </source>
</evidence>
<comment type="subcellular location">
    <subcellularLocation>
        <location evidence="2">Cytoplasm</location>
    </subcellularLocation>
</comment>
<evidence type="ECO:0000256" key="3">
    <source>
        <dbReference type="ARBA" id="ARBA00005790"/>
    </source>
</evidence>
<dbReference type="GO" id="GO:0005524">
    <property type="term" value="F:ATP binding"/>
    <property type="evidence" value="ECO:0007669"/>
    <property type="project" value="UniProtKB-KW"/>
</dbReference>
<dbReference type="PROSITE" id="PS50052">
    <property type="entry name" value="GUANYLATE_KINASE_2"/>
    <property type="match status" value="1"/>
</dbReference>
<evidence type="ECO:0000256" key="5">
    <source>
        <dbReference type="ARBA" id="ARBA00016296"/>
    </source>
</evidence>
<name>A0A2H0LXM7_9BACT</name>
<sequence length="211" mass="23728">MANSRKKREGTVFVISGPSGSGKTTLIKNFLRQKRAGSGIVKVATCTTRPPRGGEKNGRDYVFIGAAEFERRAKKGYFLEWQRVFGQYYGTPKELVKKNLLAGRDVLLCIDVKGARALRRGGKFRFVFIFILPSSDNWQAELLARLEGRLSETSKQIKSRLLLAEKEIAGAKTYDYIIVNKRISRAVKQLSGIIKKERETRKNKAAQLQGS</sequence>
<evidence type="ECO:0000256" key="12">
    <source>
        <dbReference type="ARBA" id="ARBA00048594"/>
    </source>
</evidence>
<dbReference type="NCBIfam" id="TIGR03263">
    <property type="entry name" value="guanyl_kin"/>
    <property type="match status" value="1"/>
</dbReference>
<feature type="domain" description="Guanylate kinase-like" evidence="13">
    <location>
        <begin position="10"/>
        <end position="195"/>
    </location>
</feature>
<dbReference type="InterPro" id="IPR020590">
    <property type="entry name" value="Guanylate_kinase_CS"/>
</dbReference>
<organism evidence="14 15">
    <name type="scientific">Candidatus Ghiorseimicrobium undicola</name>
    <dbReference type="NCBI Taxonomy" id="1974746"/>
    <lineage>
        <taxon>Bacteria</taxon>
        <taxon>Pseudomonadati</taxon>
        <taxon>Candidatus Omnitrophota</taxon>
        <taxon>Candidatus Ghiorseimicrobium</taxon>
    </lineage>
</organism>
<dbReference type="InterPro" id="IPR008144">
    <property type="entry name" value="Guanylate_kin-like_dom"/>
</dbReference>
<dbReference type="GO" id="GO:0004385">
    <property type="term" value="F:GMP kinase activity"/>
    <property type="evidence" value="ECO:0007669"/>
    <property type="project" value="UniProtKB-EC"/>
</dbReference>
<dbReference type="PANTHER" id="PTHR23117:SF13">
    <property type="entry name" value="GUANYLATE KINASE"/>
    <property type="match status" value="1"/>
</dbReference>
<dbReference type="AlphaFoldDB" id="A0A2H0LXM7"/>
<keyword evidence="10" id="KW-0067">ATP-binding</keyword>
<keyword evidence="7" id="KW-0808">Transferase</keyword>
<evidence type="ECO:0000256" key="2">
    <source>
        <dbReference type="ARBA" id="ARBA00004496"/>
    </source>
</evidence>